<organism evidence="1">
    <name type="scientific">Xenorhabdus bovienii str. feltiae Moldova</name>
    <dbReference type="NCBI Taxonomy" id="1398200"/>
    <lineage>
        <taxon>Bacteria</taxon>
        <taxon>Pseudomonadati</taxon>
        <taxon>Pseudomonadota</taxon>
        <taxon>Gammaproteobacteria</taxon>
        <taxon>Enterobacterales</taxon>
        <taxon>Morganellaceae</taxon>
        <taxon>Xenorhabdus</taxon>
    </lineage>
</organism>
<name>A0A077NJE0_XENBV</name>
<proteinExistence type="predicted"/>
<comment type="caution">
    <text evidence="1">The sequence shown here is derived from an EMBL/GenBank/DDBJ whole genome shotgun (WGS) entry which is preliminary data.</text>
</comment>
<dbReference type="EMBL" id="CBSV010000171">
    <property type="protein sequence ID" value="CDH02192.1"/>
    <property type="molecule type" value="Genomic_DNA"/>
</dbReference>
<reference evidence="1" key="1">
    <citation type="submission" date="2013-07" db="EMBL/GenBank/DDBJ databases">
        <title>Sub-species coevolution in mutualistic symbiosis.</title>
        <authorList>
            <person name="Murfin K."/>
            <person name="Klassen J."/>
            <person name="Lee M."/>
            <person name="Forst S."/>
            <person name="Stock P."/>
            <person name="Goodrich-Blair H."/>
        </authorList>
    </citation>
    <scope>NUCLEOTIDE SEQUENCE [LARGE SCALE GENOMIC DNA]</scope>
    <source>
        <strain evidence="1">Feltiae Moldova</strain>
    </source>
</reference>
<dbReference type="AlphaFoldDB" id="A0A077NJE0"/>
<dbReference type="HOGENOM" id="CLU_3159431_0_0_6"/>
<protein>
    <submittedName>
        <fullName evidence="1">Uncharacterized protein</fullName>
    </submittedName>
</protein>
<evidence type="ECO:0000313" key="1">
    <source>
        <dbReference type="EMBL" id="CDH02192.1"/>
    </source>
</evidence>
<dbReference type="Proteomes" id="UP000028487">
    <property type="component" value="Unassembled WGS sequence"/>
</dbReference>
<sequence>MIGQSNFILCVIDAYHYYLPRLLRALFTGVNFTSATFGAGGRGGQMPSLM</sequence>
<gene>
    <name evidence="1" type="ORF">XBFM1_2520002</name>
</gene>
<accession>A0A077NJE0</accession>